<keyword evidence="1" id="KW-0472">Membrane</keyword>
<keyword evidence="3" id="KW-1185">Reference proteome</keyword>
<evidence type="ECO:0000256" key="1">
    <source>
        <dbReference type="SAM" id="Phobius"/>
    </source>
</evidence>
<dbReference type="Proteomes" id="UP000772434">
    <property type="component" value="Unassembled WGS sequence"/>
</dbReference>
<evidence type="ECO:0000313" key="3">
    <source>
        <dbReference type="Proteomes" id="UP000772434"/>
    </source>
</evidence>
<dbReference type="AlphaFoldDB" id="A0A9P5U007"/>
<proteinExistence type="predicted"/>
<dbReference type="EMBL" id="JADNRY010000221">
    <property type="protein sequence ID" value="KAF9060917.1"/>
    <property type="molecule type" value="Genomic_DNA"/>
</dbReference>
<reference evidence="2" key="1">
    <citation type="submission" date="2020-11" db="EMBL/GenBank/DDBJ databases">
        <authorList>
            <consortium name="DOE Joint Genome Institute"/>
            <person name="Ahrendt S."/>
            <person name="Riley R."/>
            <person name="Andreopoulos W."/>
            <person name="Labutti K."/>
            <person name="Pangilinan J."/>
            <person name="Ruiz-Duenas F.J."/>
            <person name="Barrasa J.M."/>
            <person name="Sanchez-Garcia M."/>
            <person name="Camarero S."/>
            <person name="Miyauchi S."/>
            <person name="Serrano A."/>
            <person name="Linde D."/>
            <person name="Babiker R."/>
            <person name="Drula E."/>
            <person name="Ayuso-Fernandez I."/>
            <person name="Pacheco R."/>
            <person name="Padilla G."/>
            <person name="Ferreira P."/>
            <person name="Barriuso J."/>
            <person name="Kellner H."/>
            <person name="Castanera R."/>
            <person name="Alfaro M."/>
            <person name="Ramirez L."/>
            <person name="Pisabarro A.G."/>
            <person name="Kuo A."/>
            <person name="Tritt A."/>
            <person name="Lipzen A."/>
            <person name="He G."/>
            <person name="Yan M."/>
            <person name="Ng V."/>
            <person name="Cullen D."/>
            <person name="Martin F."/>
            <person name="Rosso M.-N."/>
            <person name="Henrissat B."/>
            <person name="Hibbett D."/>
            <person name="Martinez A.T."/>
            <person name="Grigoriev I.V."/>
        </authorList>
    </citation>
    <scope>NUCLEOTIDE SEQUENCE</scope>
    <source>
        <strain evidence="2">AH 40177</strain>
    </source>
</reference>
<evidence type="ECO:0000313" key="2">
    <source>
        <dbReference type="EMBL" id="KAF9060917.1"/>
    </source>
</evidence>
<keyword evidence="1" id="KW-1133">Transmembrane helix</keyword>
<comment type="caution">
    <text evidence="2">The sequence shown here is derived from an EMBL/GenBank/DDBJ whole genome shotgun (WGS) entry which is preliminary data.</text>
</comment>
<feature type="transmembrane region" description="Helical" evidence="1">
    <location>
        <begin position="188"/>
        <end position="210"/>
    </location>
</feature>
<name>A0A9P5U007_9AGAR</name>
<keyword evidence="1" id="KW-0812">Transmembrane</keyword>
<sequence length="229" mass="24055">MTRLIYKLLGVAALWTDYIHCQLTLYQASGDIFDIASATFQEVGVVDDATTYIYVLHANPSEVISETMVVSASGFSESTNNTLLGLIVTGGCQFVAATSVSCDIGNVFNNDIAVGTPIAFEVAVETMLVTSQSPGFPFPSPTPSVFASSTIAAPLTDLPSFAISTPTATPSSSVVSDGASKKSKSSTAVIGGVTGGILLLSLIFLICWFVRRRQAKQAYSEATRATIYP</sequence>
<evidence type="ECO:0008006" key="4">
    <source>
        <dbReference type="Google" id="ProtNLM"/>
    </source>
</evidence>
<organism evidence="2 3">
    <name type="scientific">Rhodocollybia butyracea</name>
    <dbReference type="NCBI Taxonomy" id="206335"/>
    <lineage>
        <taxon>Eukaryota</taxon>
        <taxon>Fungi</taxon>
        <taxon>Dikarya</taxon>
        <taxon>Basidiomycota</taxon>
        <taxon>Agaricomycotina</taxon>
        <taxon>Agaricomycetes</taxon>
        <taxon>Agaricomycetidae</taxon>
        <taxon>Agaricales</taxon>
        <taxon>Marasmiineae</taxon>
        <taxon>Omphalotaceae</taxon>
        <taxon>Rhodocollybia</taxon>
    </lineage>
</organism>
<accession>A0A9P5U007</accession>
<protein>
    <recommendedName>
        <fullName evidence="4">Mid2 domain-containing protein</fullName>
    </recommendedName>
</protein>
<gene>
    <name evidence="2" type="ORF">BDP27DRAFT_1370100</name>
</gene>